<feature type="compositionally biased region" description="Polar residues" evidence="5">
    <location>
        <begin position="36"/>
        <end position="49"/>
    </location>
</feature>
<dbReference type="GO" id="GO:0007219">
    <property type="term" value="P:Notch signaling pathway"/>
    <property type="evidence" value="ECO:0007669"/>
    <property type="project" value="InterPro"/>
</dbReference>
<feature type="domain" description="Notch ligand N-terminal" evidence="6">
    <location>
        <begin position="235"/>
        <end position="323"/>
    </location>
</feature>
<evidence type="ECO:0000313" key="7">
    <source>
        <dbReference type="EMBL" id="KAH8027612.1"/>
    </source>
</evidence>
<keyword evidence="4" id="KW-1133">Transmembrane helix</keyword>
<evidence type="ECO:0000259" key="6">
    <source>
        <dbReference type="Pfam" id="PF07657"/>
    </source>
</evidence>
<evidence type="ECO:0000256" key="5">
    <source>
        <dbReference type="SAM" id="MobiDB-lite"/>
    </source>
</evidence>
<protein>
    <recommendedName>
        <fullName evidence="6">Notch ligand N-terminal domain-containing protein</fullName>
    </recommendedName>
</protein>
<gene>
    <name evidence="7" type="ORF">HPB51_007162</name>
</gene>
<comment type="caution">
    <text evidence="7">The sequence shown here is derived from an EMBL/GenBank/DDBJ whole genome shotgun (WGS) entry which is preliminary data.</text>
</comment>
<keyword evidence="2" id="KW-0812">Transmembrane</keyword>
<evidence type="ECO:0000256" key="4">
    <source>
        <dbReference type="ARBA" id="ARBA00022989"/>
    </source>
</evidence>
<evidence type="ECO:0000313" key="8">
    <source>
        <dbReference type="Proteomes" id="UP000821866"/>
    </source>
</evidence>
<feature type="region of interest" description="Disordered" evidence="5">
    <location>
        <begin position="31"/>
        <end position="92"/>
    </location>
</feature>
<organism evidence="7 8">
    <name type="scientific">Rhipicephalus microplus</name>
    <name type="common">Cattle tick</name>
    <name type="synonym">Boophilus microplus</name>
    <dbReference type="NCBI Taxonomy" id="6941"/>
    <lineage>
        <taxon>Eukaryota</taxon>
        <taxon>Metazoa</taxon>
        <taxon>Ecdysozoa</taxon>
        <taxon>Arthropoda</taxon>
        <taxon>Chelicerata</taxon>
        <taxon>Arachnida</taxon>
        <taxon>Acari</taxon>
        <taxon>Parasitiformes</taxon>
        <taxon>Ixodida</taxon>
        <taxon>Ixodoidea</taxon>
        <taxon>Ixodidae</taxon>
        <taxon>Rhipicephalinae</taxon>
        <taxon>Rhipicephalus</taxon>
        <taxon>Boophilus</taxon>
    </lineage>
</organism>
<dbReference type="Gene3D" id="2.60.40.3510">
    <property type="match status" value="1"/>
</dbReference>
<reference evidence="7" key="2">
    <citation type="submission" date="2021-09" db="EMBL/GenBank/DDBJ databases">
        <authorList>
            <person name="Jia N."/>
            <person name="Wang J."/>
            <person name="Shi W."/>
            <person name="Du L."/>
            <person name="Sun Y."/>
            <person name="Zhan W."/>
            <person name="Jiang J."/>
            <person name="Wang Q."/>
            <person name="Zhang B."/>
            <person name="Ji P."/>
            <person name="Sakyi L.B."/>
            <person name="Cui X."/>
            <person name="Yuan T."/>
            <person name="Jiang B."/>
            <person name="Yang W."/>
            <person name="Lam T.T.-Y."/>
            <person name="Chang Q."/>
            <person name="Ding S."/>
            <person name="Wang X."/>
            <person name="Zhu J."/>
            <person name="Ruan X."/>
            <person name="Zhao L."/>
            <person name="Wei J."/>
            <person name="Que T."/>
            <person name="Du C."/>
            <person name="Cheng J."/>
            <person name="Dai P."/>
            <person name="Han X."/>
            <person name="Huang E."/>
            <person name="Gao Y."/>
            <person name="Liu J."/>
            <person name="Shao H."/>
            <person name="Ye R."/>
            <person name="Li L."/>
            <person name="Wei W."/>
            <person name="Wang X."/>
            <person name="Wang C."/>
            <person name="Huo Q."/>
            <person name="Li W."/>
            <person name="Guo W."/>
            <person name="Chen H."/>
            <person name="Chen S."/>
            <person name="Zhou L."/>
            <person name="Zhou L."/>
            <person name="Ni X."/>
            <person name="Tian J."/>
            <person name="Zhou Y."/>
            <person name="Sheng Y."/>
            <person name="Liu T."/>
            <person name="Pan Y."/>
            <person name="Xia L."/>
            <person name="Li J."/>
            <person name="Zhao F."/>
            <person name="Cao W."/>
        </authorList>
    </citation>
    <scope>NUCLEOTIDE SEQUENCE</scope>
    <source>
        <strain evidence="7">Rmic-2018</strain>
        <tissue evidence="7">Larvae</tissue>
    </source>
</reference>
<evidence type="ECO:0000256" key="3">
    <source>
        <dbReference type="ARBA" id="ARBA00022737"/>
    </source>
</evidence>
<reference evidence="7" key="1">
    <citation type="journal article" date="2020" name="Cell">
        <title>Large-Scale Comparative Analyses of Tick Genomes Elucidate Their Genetic Diversity and Vector Capacities.</title>
        <authorList>
            <consortium name="Tick Genome and Microbiome Consortium (TIGMIC)"/>
            <person name="Jia N."/>
            <person name="Wang J."/>
            <person name="Shi W."/>
            <person name="Du L."/>
            <person name="Sun Y."/>
            <person name="Zhan W."/>
            <person name="Jiang J.F."/>
            <person name="Wang Q."/>
            <person name="Zhang B."/>
            <person name="Ji P."/>
            <person name="Bell-Sakyi L."/>
            <person name="Cui X.M."/>
            <person name="Yuan T.T."/>
            <person name="Jiang B.G."/>
            <person name="Yang W.F."/>
            <person name="Lam T.T."/>
            <person name="Chang Q.C."/>
            <person name="Ding S.J."/>
            <person name="Wang X.J."/>
            <person name="Zhu J.G."/>
            <person name="Ruan X.D."/>
            <person name="Zhao L."/>
            <person name="Wei J.T."/>
            <person name="Ye R.Z."/>
            <person name="Que T.C."/>
            <person name="Du C.H."/>
            <person name="Zhou Y.H."/>
            <person name="Cheng J.X."/>
            <person name="Dai P.F."/>
            <person name="Guo W.B."/>
            <person name="Han X.H."/>
            <person name="Huang E.J."/>
            <person name="Li L.F."/>
            <person name="Wei W."/>
            <person name="Gao Y.C."/>
            <person name="Liu J.Z."/>
            <person name="Shao H.Z."/>
            <person name="Wang X."/>
            <person name="Wang C.C."/>
            <person name="Yang T.C."/>
            <person name="Huo Q.B."/>
            <person name="Li W."/>
            <person name="Chen H.Y."/>
            <person name="Chen S.E."/>
            <person name="Zhou L.G."/>
            <person name="Ni X.B."/>
            <person name="Tian J.H."/>
            <person name="Sheng Y."/>
            <person name="Liu T."/>
            <person name="Pan Y.S."/>
            <person name="Xia L.Y."/>
            <person name="Li J."/>
            <person name="Zhao F."/>
            <person name="Cao W.C."/>
        </authorList>
    </citation>
    <scope>NUCLEOTIDE SEQUENCE</scope>
    <source>
        <strain evidence="7">Rmic-2018</strain>
    </source>
</reference>
<keyword evidence="1" id="KW-0245">EGF-like domain</keyword>
<sequence length="463" mass="48363">MSARALSDGVASAAAADGEASACTCAPRRCPAPVGSPSTAPLSQTTALSPATAPRGGGLFQWPRNPSSTASHGRRRERVARTGRGGEAALRQPVYASGARSNQLSGWCTPRVVGEHRATAETLVALDSHRGGSSIAQQQQHVSAAKFVLGDSARSLDAVARHGFSVARIGRRPPHQPEGGHRDVQEGVAGRPEPGRRQLAMAAIALPRARFCAATSLLVCSCALLLLLLPAARASGFFELQVLGIDNPGGLLLDGGCCGSRCPGRCNTYFRLCLKEYQAQVDLSGACTFGNLTSPLIGGSSFSLQTHPDQQLLLRLPFHFRWTAGQRQDARSGNSQGMATATTQRELSTAAIAAVAASGPGRPASLPWHAPGSSHGGVDEEVEARESSKPVCEPVPSRSGSIREETPQCGYRACRDRSPVAAASLRNLLSLSLSLSLSAAADKEDAVTARTRHALALRRDGPN</sequence>
<dbReference type="GO" id="GO:0016020">
    <property type="term" value="C:membrane"/>
    <property type="evidence" value="ECO:0007669"/>
    <property type="project" value="UniProtKB-SubCell"/>
</dbReference>
<accession>A0A9J6DZY8</accession>
<keyword evidence="3" id="KW-0677">Repeat</keyword>
<dbReference type="VEuPathDB" id="VectorBase:LOC119168298"/>
<dbReference type="Pfam" id="PF07657">
    <property type="entry name" value="MNNL"/>
    <property type="match status" value="1"/>
</dbReference>
<feature type="region of interest" description="Disordered" evidence="5">
    <location>
        <begin position="169"/>
        <end position="193"/>
    </location>
</feature>
<dbReference type="EMBL" id="JABSTU010000006">
    <property type="protein sequence ID" value="KAH8027612.1"/>
    <property type="molecule type" value="Genomic_DNA"/>
</dbReference>
<name>A0A9J6DZY8_RHIMP</name>
<keyword evidence="8" id="KW-1185">Reference proteome</keyword>
<feature type="region of interest" description="Disordered" evidence="5">
    <location>
        <begin position="384"/>
        <end position="404"/>
    </location>
</feature>
<keyword evidence="4" id="KW-0472">Membrane</keyword>
<evidence type="ECO:0000256" key="2">
    <source>
        <dbReference type="ARBA" id="ARBA00022692"/>
    </source>
</evidence>
<dbReference type="AlphaFoldDB" id="A0A9J6DZY8"/>
<dbReference type="Proteomes" id="UP000821866">
    <property type="component" value="Chromosome 4"/>
</dbReference>
<dbReference type="InterPro" id="IPR011651">
    <property type="entry name" value="Notch_ligand_N"/>
</dbReference>
<evidence type="ECO:0000256" key="1">
    <source>
        <dbReference type="ARBA" id="ARBA00022536"/>
    </source>
</evidence>
<proteinExistence type="predicted"/>